<evidence type="ECO:0000256" key="1">
    <source>
        <dbReference type="SAM" id="MobiDB-lite"/>
    </source>
</evidence>
<proteinExistence type="predicted"/>
<reference evidence="3" key="2">
    <citation type="submission" date="2015-01" db="EMBL/GenBank/DDBJ databases">
        <title>Evolutionary Origins and Diversification of the Mycorrhizal Mutualists.</title>
        <authorList>
            <consortium name="DOE Joint Genome Institute"/>
            <consortium name="Mycorrhizal Genomics Consortium"/>
            <person name="Kohler A."/>
            <person name="Kuo A."/>
            <person name="Nagy L.G."/>
            <person name="Floudas D."/>
            <person name="Copeland A."/>
            <person name="Barry K.W."/>
            <person name="Cichocki N."/>
            <person name="Veneault-Fourrey C."/>
            <person name="LaButti K."/>
            <person name="Lindquist E.A."/>
            <person name="Lipzen A."/>
            <person name="Lundell T."/>
            <person name="Morin E."/>
            <person name="Murat C."/>
            <person name="Riley R."/>
            <person name="Ohm R."/>
            <person name="Sun H."/>
            <person name="Tunlid A."/>
            <person name="Henrissat B."/>
            <person name="Grigoriev I.V."/>
            <person name="Hibbett D.S."/>
            <person name="Martin F."/>
        </authorList>
    </citation>
    <scope>NUCLEOTIDE SEQUENCE [LARGE SCALE GENOMIC DNA]</scope>
    <source>
        <strain evidence="3">Foug A</strain>
    </source>
</reference>
<evidence type="ECO:0000313" key="2">
    <source>
        <dbReference type="EMBL" id="KIM61244.1"/>
    </source>
</evidence>
<dbReference type="HOGENOM" id="CLU_3070052_0_0_1"/>
<dbReference type="AlphaFoldDB" id="A0A0C3DYF7"/>
<feature type="region of interest" description="Disordered" evidence="1">
    <location>
        <begin position="18"/>
        <end position="37"/>
    </location>
</feature>
<reference evidence="2 3" key="1">
    <citation type="submission" date="2014-04" db="EMBL/GenBank/DDBJ databases">
        <authorList>
            <consortium name="DOE Joint Genome Institute"/>
            <person name="Kuo A."/>
            <person name="Kohler A."/>
            <person name="Nagy L.G."/>
            <person name="Floudas D."/>
            <person name="Copeland A."/>
            <person name="Barry K.W."/>
            <person name="Cichocki N."/>
            <person name="Veneault-Fourrey C."/>
            <person name="LaButti K."/>
            <person name="Lindquist E.A."/>
            <person name="Lipzen A."/>
            <person name="Lundell T."/>
            <person name="Morin E."/>
            <person name="Murat C."/>
            <person name="Sun H."/>
            <person name="Tunlid A."/>
            <person name="Henrissat B."/>
            <person name="Grigoriev I.V."/>
            <person name="Hibbett D.S."/>
            <person name="Martin F."/>
            <person name="Nordberg H.P."/>
            <person name="Cantor M.N."/>
            <person name="Hua S.X."/>
        </authorList>
    </citation>
    <scope>NUCLEOTIDE SEQUENCE [LARGE SCALE GENOMIC DNA]</scope>
    <source>
        <strain evidence="2 3">Foug A</strain>
    </source>
</reference>
<evidence type="ECO:0000313" key="3">
    <source>
        <dbReference type="Proteomes" id="UP000053989"/>
    </source>
</evidence>
<protein>
    <submittedName>
        <fullName evidence="2">Uncharacterized protein</fullName>
    </submittedName>
</protein>
<dbReference type="Proteomes" id="UP000053989">
    <property type="component" value="Unassembled WGS sequence"/>
</dbReference>
<keyword evidence="3" id="KW-1185">Reference proteome</keyword>
<accession>A0A0C3DYF7</accession>
<name>A0A0C3DYF7_9AGAM</name>
<dbReference type="EMBL" id="KN822054">
    <property type="protein sequence ID" value="KIM61244.1"/>
    <property type="molecule type" value="Genomic_DNA"/>
</dbReference>
<gene>
    <name evidence="2" type="ORF">SCLCIDRAFT_1216146</name>
</gene>
<organism evidence="2 3">
    <name type="scientific">Scleroderma citrinum Foug A</name>
    <dbReference type="NCBI Taxonomy" id="1036808"/>
    <lineage>
        <taxon>Eukaryota</taxon>
        <taxon>Fungi</taxon>
        <taxon>Dikarya</taxon>
        <taxon>Basidiomycota</taxon>
        <taxon>Agaricomycotina</taxon>
        <taxon>Agaricomycetes</taxon>
        <taxon>Agaricomycetidae</taxon>
        <taxon>Boletales</taxon>
        <taxon>Sclerodermatineae</taxon>
        <taxon>Sclerodermataceae</taxon>
        <taxon>Scleroderma</taxon>
    </lineage>
</organism>
<sequence>MTAFSIETCWRQRRTFHRQSDSQIGHAMPGTSPPFGALCESITGRNLKLERGP</sequence>
<dbReference type="InParanoid" id="A0A0C3DYF7"/>